<proteinExistence type="predicted"/>
<accession>A0ABR9VI10</accession>
<dbReference type="EMBL" id="JADEWB010000143">
    <property type="protein sequence ID" value="MBE9238124.1"/>
    <property type="molecule type" value="Genomic_DNA"/>
</dbReference>
<gene>
    <name evidence="1" type="ORF">IQ227_19360</name>
</gene>
<sequence>MKVAFHFNAFHPSLGSNYGNNIEKFIFNILLNHRNLNLSSKILTGDLLLWNLACDVRKRSSGTETRKFNQDEYFQVVTLWLHPENTVWSRMILDRLMQALKDEIFIICFETIEMQLADYLDDRLREKSEAYLGAMEVDDASYVHWFVYSNSIGPRYRINNKTASVFWDGFPDDESKDESTIERLRQIGFKQVSFESLNGRYTIFDEYHDFDHARRVAEWKKNCGNLLAFITDGIAHRLGDAAPELGNKLWAALKTFNEAETNEEFAQVTASCRRIVEYISDELFPPVKEEIEGHNLGTTHYRNRLLKFADESRKSDTNIDLICVSIKTLSEQMKRLSDLANKGVHSEIYRAETRRCLLRTIMLLDDIISLKVGAFEIKTKLNFDDIGYI</sequence>
<name>A0ABR9VI10_9CYAN</name>
<organism evidence="1 2">
    <name type="scientific">Sphaerospermopsis aphanizomenoides LEGE 00250</name>
    <dbReference type="NCBI Taxonomy" id="2777972"/>
    <lineage>
        <taxon>Bacteria</taxon>
        <taxon>Bacillati</taxon>
        <taxon>Cyanobacteriota</taxon>
        <taxon>Cyanophyceae</taxon>
        <taxon>Nostocales</taxon>
        <taxon>Aphanizomenonaceae</taxon>
        <taxon>Sphaerospermopsis</taxon>
        <taxon>Sphaerospermopsis aphanizomenoides</taxon>
    </lineage>
</organism>
<dbReference type="Proteomes" id="UP000606776">
    <property type="component" value="Unassembled WGS sequence"/>
</dbReference>
<comment type="caution">
    <text evidence="1">The sequence shown here is derived from an EMBL/GenBank/DDBJ whole genome shotgun (WGS) entry which is preliminary data.</text>
</comment>
<keyword evidence="2" id="KW-1185">Reference proteome</keyword>
<dbReference type="RefSeq" id="WP_193943722.1">
    <property type="nucleotide sequence ID" value="NZ_JADEWB010000143.1"/>
</dbReference>
<reference evidence="1 2" key="1">
    <citation type="submission" date="2020-10" db="EMBL/GenBank/DDBJ databases">
        <authorList>
            <person name="Castelo-Branco R."/>
            <person name="Eusebio N."/>
            <person name="Adriana R."/>
            <person name="Vieira A."/>
            <person name="Brugerolle De Fraissinette N."/>
            <person name="Rezende De Castro R."/>
            <person name="Schneider M.P."/>
            <person name="Vasconcelos V."/>
            <person name="Leao P.N."/>
        </authorList>
    </citation>
    <scope>NUCLEOTIDE SEQUENCE [LARGE SCALE GENOMIC DNA]</scope>
    <source>
        <strain evidence="1 2">LEGE 00250</strain>
    </source>
</reference>
<evidence type="ECO:0000313" key="2">
    <source>
        <dbReference type="Proteomes" id="UP000606776"/>
    </source>
</evidence>
<protein>
    <submittedName>
        <fullName evidence="1">Uncharacterized protein</fullName>
    </submittedName>
</protein>
<evidence type="ECO:0000313" key="1">
    <source>
        <dbReference type="EMBL" id="MBE9238124.1"/>
    </source>
</evidence>